<dbReference type="Proteomes" id="UP001226084">
    <property type="component" value="Unassembled WGS sequence"/>
</dbReference>
<accession>A0AAP5EDF3</accession>
<protein>
    <submittedName>
        <fullName evidence="1">Toxic protein SymE</fullName>
    </submittedName>
</protein>
<gene>
    <name evidence="1" type="ORF">QE424_001715</name>
</gene>
<dbReference type="AlphaFoldDB" id="A0AAP5EDF3"/>
<reference evidence="1" key="1">
    <citation type="submission" date="2023-07" db="EMBL/GenBank/DDBJ databases">
        <title>Functional and genomic diversity of the sorghum phyllosphere microbiome.</title>
        <authorList>
            <person name="Shade A."/>
        </authorList>
    </citation>
    <scope>NUCLEOTIDE SEQUENCE</scope>
    <source>
        <strain evidence="1">SORGH_AS_0457</strain>
    </source>
</reference>
<proteinExistence type="predicted"/>
<organism evidence="1 2">
    <name type="scientific">Stenotrophomonas rhizophila</name>
    <dbReference type="NCBI Taxonomy" id="216778"/>
    <lineage>
        <taxon>Bacteria</taxon>
        <taxon>Pseudomonadati</taxon>
        <taxon>Pseudomonadota</taxon>
        <taxon>Gammaproteobacteria</taxon>
        <taxon>Lysobacterales</taxon>
        <taxon>Lysobacteraceae</taxon>
        <taxon>Stenotrophomonas</taxon>
    </lineage>
</organism>
<evidence type="ECO:0000313" key="1">
    <source>
        <dbReference type="EMBL" id="MDQ1108556.1"/>
    </source>
</evidence>
<name>A0AAP5EDF3_9GAMM</name>
<dbReference type="RefSeq" id="WP_210132589.1">
    <property type="nucleotide sequence ID" value="NZ_JABEXP010000003.1"/>
</dbReference>
<evidence type="ECO:0000313" key="2">
    <source>
        <dbReference type="Proteomes" id="UP001226084"/>
    </source>
</evidence>
<dbReference type="EMBL" id="JAUTAS010000001">
    <property type="protein sequence ID" value="MDQ1108556.1"/>
    <property type="molecule type" value="Genomic_DNA"/>
</dbReference>
<sequence length="105" mass="11441">MSSHSTDASSSAAASQKLWWRKPKSVMTNALHHDGLVTFPGCPPIPCLKLRGLWIHALGIEPGTRLYVETKPGVIILSVEQAGVTDMPSVAYRKAVRTPVHLDKQ</sequence>
<comment type="caution">
    <text evidence="1">The sequence shown here is derived from an EMBL/GenBank/DDBJ whole genome shotgun (WGS) entry which is preliminary data.</text>
</comment>